<dbReference type="InterPro" id="IPR015168">
    <property type="entry name" value="SsuA/THI5"/>
</dbReference>
<dbReference type="CDD" id="cd01949">
    <property type="entry name" value="GGDEF"/>
    <property type="match status" value="1"/>
</dbReference>
<dbReference type="PROSITE" id="PS50887">
    <property type="entry name" value="GGDEF"/>
    <property type="match status" value="1"/>
</dbReference>
<dbReference type="InterPro" id="IPR000160">
    <property type="entry name" value="GGDEF_dom"/>
</dbReference>
<evidence type="ECO:0000259" key="5">
    <source>
        <dbReference type="PROSITE" id="PS50887"/>
    </source>
</evidence>
<keyword evidence="6" id="KW-0808">Transferase</keyword>
<accession>A0ABY5DZX6</accession>
<evidence type="ECO:0000313" key="7">
    <source>
        <dbReference type="Proteomes" id="UP001060012"/>
    </source>
</evidence>
<dbReference type="InterPro" id="IPR050469">
    <property type="entry name" value="Diguanylate_Cyclase"/>
</dbReference>
<keyword evidence="3" id="KW-0175">Coiled coil</keyword>
<dbReference type="RefSeq" id="WP_254575690.1">
    <property type="nucleotide sequence ID" value="NZ_CP100595.1"/>
</dbReference>
<proteinExistence type="predicted"/>
<dbReference type="EC" id="2.7.7.65" evidence="1"/>
<keyword evidence="4" id="KW-1133">Transmembrane helix</keyword>
<sequence length="784" mass="92013">MKSIFFKLTIILLLINTLFANSRIRENNENVILQLQWKNQFQFAGYYIAKEKGFYKDYKINVTIKQREYGQNVVNEVLNKKAHFATGRSSLIIDRVDGKKVVLLASIFQSSPDILIALKNSNIKNLQDLKNKRVMITGNAKNDIVLKSMLFSKKIQDKDIIVQKHTFDLADLVYGNTDVMASYISNEPFILKNKYHLESKIFDPKDYGFDFYSDILFTHEDFVKKNPMLVKKFKQASLKGWEYAFENINETVNIIYEKYNTQNKSKKALLYEAKELKKLAFYNTKKLGEIKKEKVEKIYNFYKLMGEVNKEIDYDKFIFKSNALQLNSTQLQYLENKKRLKLCIDPNWLPFEKFDKNKKHVGLTKDYYDMFSKKLKIDIKPVYTNSWNQTLEFIKEKKCDILSLAMQTKKREEYLNFTSSYVTVPLVLATKINIPFVDNLMQIKNKKVGIVSGYAFEETLKNHYKDIEFVSIKNIKDGLKKVAEEKIFGVISSIADISFEIRNNYTNELKITAKLDEKLEMAIGLRKDEPILKDIFQKLLDNLNPKFITDIQNKYFSSQVEKYKDYTLFWQTTIFFLFIITIILYWSYKLKIEKTRNEEILKELKATQNELKIKNKRLKFLARVDKLTGVYNRTKLDEVLEKEINRSKRFKRDFSIMLIDIDDFKNINDTYGHLVGDKILIALADLLKIHTRNVDTVGRWGGEEFLIICPETDKLGAVKLAKYLQVKINEFTFEENLKITVSIGLSMFKEDTSDTILKKADIALYDVKENGKNSIEFMDDLPKD</sequence>
<dbReference type="PANTHER" id="PTHR45138">
    <property type="entry name" value="REGULATORY COMPONENTS OF SENSORY TRANSDUCTION SYSTEM"/>
    <property type="match status" value="1"/>
</dbReference>
<dbReference type="CDD" id="cd13708">
    <property type="entry name" value="PBP2_BvgS_like_1"/>
    <property type="match status" value="1"/>
</dbReference>
<evidence type="ECO:0000313" key="6">
    <source>
        <dbReference type="EMBL" id="UTJ05509.1"/>
    </source>
</evidence>
<evidence type="ECO:0000256" key="4">
    <source>
        <dbReference type="SAM" id="Phobius"/>
    </source>
</evidence>
<name>A0ABY5DZX6_9BACT</name>
<organism evidence="6 7">
    <name type="scientific">Arcobacter roscoffensis</name>
    <dbReference type="NCBI Taxonomy" id="2961520"/>
    <lineage>
        <taxon>Bacteria</taxon>
        <taxon>Pseudomonadati</taxon>
        <taxon>Campylobacterota</taxon>
        <taxon>Epsilonproteobacteria</taxon>
        <taxon>Campylobacterales</taxon>
        <taxon>Arcobacteraceae</taxon>
        <taxon>Arcobacter</taxon>
    </lineage>
</organism>
<dbReference type="Gene3D" id="3.40.190.10">
    <property type="entry name" value="Periplasmic binding protein-like II"/>
    <property type="match status" value="4"/>
</dbReference>
<keyword evidence="6" id="KW-0548">Nucleotidyltransferase</keyword>
<dbReference type="InterPro" id="IPR001638">
    <property type="entry name" value="Solute-binding_3/MltF_N"/>
</dbReference>
<dbReference type="Pfam" id="PF00990">
    <property type="entry name" value="GGDEF"/>
    <property type="match status" value="1"/>
</dbReference>
<dbReference type="InterPro" id="IPR029787">
    <property type="entry name" value="Nucleotide_cyclase"/>
</dbReference>
<evidence type="ECO:0000256" key="3">
    <source>
        <dbReference type="SAM" id="Coils"/>
    </source>
</evidence>
<protein>
    <recommendedName>
        <fullName evidence="1">diguanylate cyclase</fullName>
        <ecNumber evidence="1">2.7.7.65</ecNumber>
    </recommendedName>
</protein>
<keyword evidence="7" id="KW-1185">Reference proteome</keyword>
<evidence type="ECO:0000256" key="2">
    <source>
        <dbReference type="ARBA" id="ARBA00034247"/>
    </source>
</evidence>
<dbReference type="Proteomes" id="UP001060012">
    <property type="component" value="Chromosome"/>
</dbReference>
<dbReference type="Pfam" id="PF00497">
    <property type="entry name" value="SBP_bac_3"/>
    <property type="match status" value="1"/>
</dbReference>
<dbReference type="SUPFAM" id="SSF53850">
    <property type="entry name" value="Periplasmic binding protein-like II"/>
    <property type="match status" value="2"/>
</dbReference>
<gene>
    <name evidence="6" type="ORF">NJU99_09550</name>
</gene>
<dbReference type="NCBIfam" id="TIGR00254">
    <property type="entry name" value="GGDEF"/>
    <property type="match status" value="1"/>
</dbReference>
<evidence type="ECO:0000256" key="1">
    <source>
        <dbReference type="ARBA" id="ARBA00012528"/>
    </source>
</evidence>
<feature type="coiled-coil region" evidence="3">
    <location>
        <begin position="590"/>
        <end position="624"/>
    </location>
</feature>
<dbReference type="GO" id="GO:0052621">
    <property type="term" value="F:diguanylate cyclase activity"/>
    <property type="evidence" value="ECO:0007669"/>
    <property type="project" value="UniProtKB-EC"/>
</dbReference>
<dbReference type="InterPro" id="IPR043128">
    <property type="entry name" value="Rev_trsase/Diguanyl_cyclase"/>
</dbReference>
<dbReference type="EMBL" id="CP100595">
    <property type="protein sequence ID" value="UTJ05509.1"/>
    <property type="molecule type" value="Genomic_DNA"/>
</dbReference>
<keyword evidence="4" id="KW-0812">Transmembrane</keyword>
<dbReference type="SMART" id="SM00062">
    <property type="entry name" value="PBPb"/>
    <property type="match status" value="1"/>
</dbReference>
<comment type="catalytic activity">
    <reaction evidence="2">
        <text>2 GTP = 3',3'-c-di-GMP + 2 diphosphate</text>
        <dbReference type="Rhea" id="RHEA:24898"/>
        <dbReference type="ChEBI" id="CHEBI:33019"/>
        <dbReference type="ChEBI" id="CHEBI:37565"/>
        <dbReference type="ChEBI" id="CHEBI:58805"/>
        <dbReference type="EC" id="2.7.7.65"/>
    </reaction>
</comment>
<feature type="transmembrane region" description="Helical" evidence="4">
    <location>
        <begin position="568"/>
        <end position="588"/>
    </location>
</feature>
<keyword evidence="4" id="KW-0472">Membrane</keyword>
<dbReference type="Pfam" id="PF09084">
    <property type="entry name" value="NMT1"/>
    <property type="match status" value="1"/>
</dbReference>
<dbReference type="SUPFAM" id="SSF55073">
    <property type="entry name" value="Nucleotide cyclase"/>
    <property type="match status" value="1"/>
</dbReference>
<dbReference type="PANTHER" id="PTHR45138:SF9">
    <property type="entry name" value="DIGUANYLATE CYCLASE DGCM-RELATED"/>
    <property type="match status" value="1"/>
</dbReference>
<reference evidence="6" key="1">
    <citation type="submission" date="2022-07" db="EMBL/GenBank/DDBJ databases">
        <title>Arcobacter roscoffensis sp. nov., a marine bacterium isolated from coastal seawater collected from Roscoff, France.</title>
        <authorList>
            <person name="Pascual J."/>
            <person name="Lepeaux C."/>
            <person name="Methner A."/>
            <person name="Overmann J."/>
        </authorList>
    </citation>
    <scope>NUCLEOTIDE SEQUENCE</scope>
    <source>
        <strain evidence="6">ARW1-2F2</strain>
    </source>
</reference>
<dbReference type="SMART" id="SM00267">
    <property type="entry name" value="GGDEF"/>
    <property type="match status" value="1"/>
</dbReference>
<dbReference type="Gene3D" id="3.30.70.270">
    <property type="match status" value="1"/>
</dbReference>
<feature type="domain" description="GGDEF" evidence="5">
    <location>
        <begin position="652"/>
        <end position="780"/>
    </location>
</feature>